<evidence type="ECO:0000256" key="1">
    <source>
        <dbReference type="ARBA" id="ARBA00022603"/>
    </source>
</evidence>
<dbReference type="SUPFAM" id="SSF46785">
    <property type="entry name" value="Winged helix' DNA-binding domain"/>
    <property type="match status" value="1"/>
</dbReference>
<feature type="active site" description="Proton acceptor" evidence="4">
    <location>
        <position position="298"/>
    </location>
</feature>
<dbReference type="EMBL" id="LJZO01000008">
    <property type="protein sequence ID" value="ROW00572.1"/>
    <property type="molecule type" value="Genomic_DNA"/>
</dbReference>
<evidence type="ECO:0000259" key="6">
    <source>
        <dbReference type="Pfam" id="PF08100"/>
    </source>
</evidence>
<evidence type="ECO:0000313" key="7">
    <source>
        <dbReference type="EMBL" id="ROW00572.1"/>
    </source>
</evidence>
<dbReference type="InterPro" id="IPR012967">
    <property type="entry name" value="COMT_dimerisation"/>
</dbReference>
<organism evidence="7 8">
    <name type="scientific">Cytospora chrysosperma</name>
    <name type="common">Cytospora canker fungus</name>
    <name type="synonym">Sphaeria chrysosperma</name>
    <dbReference type="NCBI Taxonomy" id="252740"/>
    <lineage>
        <taxon>Eukaryota</taxon>
        <taxon>Fungi</taxon>
        <taxon>Dikarya</taxon>
        <taxon>Ascomycota</taxon>
        <taxon>Pezizomycotina</taxon>
        <taxon>Sordariomycetes</taxon>
        <taxon>Sordariomycetidae</taxon>
        <taxon>Diaporthales</taxon>
        <taxon>Cytosporaceae</taxon>
        <taxon>Cytospora</taxon>
    </lineage>
</organism>
<dbReference type="GO" id="GO:0046983">
    <property type="term" value="F:protein dimerization activity"/>
    <property type="evidence" value="ECO:0007669"/>
    <property type="project" value="InterPro"/>
</dbReference>
<dbReference type="InterPro" id="IPR036390">
    <property type="entry name" value="WH_DNA-bd_sf"/>
</dbReference>
<evidence type="ECO:0000259" key="5">
    <source>
        <dbReference type="Pfam" id="PF00891"/>
    </source>
</evidence>
<dbReference type="SUPFAM" id="SSF53335">
    <property type="entry name" value="S-adenosyl-L-methionine-dependent methyltransferases"/>
    <property type="match status" value="1"/>
</dbReference>
<proteinExistence type="predicted"/>
<dbReference type="Proteomes" id="UP000284375">
    <property type="component" value="Unassembled WGS sequence"/>
</dbReference>
<dbReference type="Gene3D" id="3.40.50.150">
    <property type="entry name" value="Vaccinia Virus protein VP39"/>
    <property type="match status" value="1"/>
</dbReference>
<evidence type="ECO:0000256" key="2">
    <source>
        <dbReference type="ARBA" id="ARBA00022679"/>
    </source>
</evidence>
<dbReference type="Pfam" id="PF08100">
    <property type="entry name" value="Dimerisation"/>
    <property type="match status" value="1"/>
</dbReference>
<dbReference type="InterPro" id="IPR036388">
    <property type="entry name" value="WH-like_DNA-bd_sf"/>
</dbReference>
<dbReference type="Gene3D" id="1.10.10.10">
    <property type="entry name" value="Winged helix-like DNA-binding domain superfamily/Winged helix DNA-binding domain"/>
    <property type="match status" value="1"/>
</dbReference>
<dbReference type="Pfam" id="PF00891">
    <property type="entry name" value="Methyltransf_2"/>
    <property type="match status" value="1"/>
</dbReference>
<feature type="domain" description="O-methyltransferase dimerisation" evidence="6">
    <location>
        <begin position="72"/>
        <end position="138"/>
    </location>
</feature>
<dbReference type="PANTHER" id="PTHR43712">
    <property type="entry name" value="PUTATIVE (AFU_ORTHOLOGUE AFUA_4G14580)-RELATED"/>
    <property type="match status" value="1"/>
</dbReference>
<name>A0A423WB33_CYTCH</name>
<keyword evidence="8" id="KW-1185">Reference proteome</keyword>
<dbReference type="InterPro" id="IPR029063">
    <property type="entry name" value="SAM-dependent_MTases_sf"/>
</dbReference>
<evidence type="ECO:0000313" key="8">
    <source>
        <dbReference type="Proteomes" id="UP000284375"/>
    </source>
</evidence>
<sequence>MAVPAPKEEILAILKGITTTGESLDLDDASKASETRRALLTKAKKLVAALEDPHAEVWPRAFQVNVGISIDIAWNLGVWDKLANQDSVALVEIIEDTGADGTVLVRILRQLTAAGLLADVSGPRGSGYALTSLGKPYLDPNHRSFNRFLLHDVICNIHKVVQHRSTRSMGSAISPMEPWFKLARDPERARDMARGMRSLSTGSLAVTAFPFGEELEKLDIKEDEVAIVDIAGGQGHIMMDVRERYPGLKGRIIVQDLPAVLDTVPGGPPKSIEFMPYNLFTPQPVRNAHVYYMRHIVHDWDDESMGAILQQLVPILKERPATKLLLADLVLPEANTGMQEAIRDFTLFPIGGMERTESQWQQLLARNGLEIKKIWRGTEPEACVECTLAKGIGEHVLMERARMS</sequence>
<dbReference type="OrthoDB" id="1535081at2759"/>
<dbReference type="InterPro" id="IPR016461">
    <property type="entry name" value="COMT-like"/>
</dbReference>
<evidence type="ECO:0000256" key="3">
    <source>
        <dbReference type="ARBA" id="ARBA00022691"/>
    </source>
</evidence>
<dbReference type="GO" id="GO:0008171">
    <property type="term" value="F:O-methyltransferase activity"/>
    <property type="evidence" value="ECO:0007669"/>
    <property type="project" value="InterPro"/>
</dbReference>
<gene>
    <name evidence="7" type="ORF">VSDG_03374</name>
</gene>
<dbReference type="InterPro" id="IPR001077">
    <property type="entry name" value="COMT_C"/>
</dbReference>
<feature type="domain" description="O-methyltransferase C-terminal" evidence="5">
    <location>
        <begin position="181"/>
        <end position="368"/>
    </location>
</feature>
<dbReference type="AlphaFoldDB" id="A0A423WB33"/>
<dbReference type="GO" id="GO:0032259">
    <property type="term" value="P:methylation"/>
    <property type="evidence" value="ECO:0007669"/>
    <property type="project" value="UniProtKB-KW"/>
</dbReference>
<dbReference type="PANTHER" id="PTHR43712:SF1">
    <property type="entry name" value="HYPOTHETICAL O-METHYLTRANSFERASE (EUROFUNG)-RELATED"/>
    <property type="match status" value="1"/>
</dbReference>
<keyword evidence="3" id="KW-0949">S-adenosyl-L-methionine</keyword>
<dbReference type="PROSITE" id="PS51683">
    <property type="entry name" value="SAM_OMT_II"/>
    <property type="match status" value="1"/>
</dbReference>
<evidence type="ECO:0000256" key="4">
    <source>
        <dbReference type="PIRSR" id="PIRSR005739-1"/>
    </source>
</evidence>
<accession>A0A423WB33</accession>
<dbReference type="PIRSF" id="PIRSF005739">
    <property type="entry name" value="O-mtase"/>
    <property type="match status" value="1"/>
</dbReference>
<reference evidence="7 8" key="1">
    <citation type="submission" date="2015-09" db="EMBL/GenBank/DDBJ databases">
        <title>Host preference determinants of Valsa canker pathogens revealed by comparative genomics.</title>
        <authorList>
            <person name="Yin Z."/>
            <person name="Huang L."/>
        </authorList>
    </citation>
    <scope>NUCLEOTIDE SEQUENCE [LARGE SCALE GENOMIC DNA]</scope>
    <source>
        <strain evidence="7 8">YSFL</strain>
    </source>
</reference>
<protein>
    <submittedName>
        <fullName evidence="7">Uncharacterized protein</fullName>
    </submittedName>
</protein>
<keyword evidence="2" id="KW-0808">Transferase</keyword>
<keyword evidence="1" id="KW-0489">Methyltransferase</keyword>
<comment type="caution">
    <text evidence="7">The sequence shown here is derived from an EMBL/GenBank/DDBJ whole genome shotgun (WGS) entry which is preliminary data.</text>
</comment>